<sequence length="110" mass="12237">MRSDSSYLTARVLPATDMGATWIVAYPDACGYNSTANGTMYDLCTSQRGAEANVLPSRTSYERIESQARPMGYLYKQLLSSVVSLSTFRAGDFNNSYIMHLFIKDRVIEG</sequence>
<reference evidence="1 2" key="1">
    <citation type="journal article" date="2013" name="PLoS Genet.">
        <title>The genome and development-dependent transcriptomes of Pyronema confluens: a window into fungal evolution.</title>
        <authorList>
            <person name="Traeger S."/>
            <person name="Altegoer F."/>
            <person name="Freitag M."/>
            <person name="Gabaldon T."/>
            <person name="Kempken F."/>
            <person name="Kumar A."/>
            <person name="Marcet-Houben M."/>
            <person name="Poggeler S."/>
            <person name="Stajich J.E."/>
            <person name="Nowrousian M."/>
        </authorList>
    </citation>
    <scope>NUCLEOTIDE SEQUENCE [LARGE SCALE GENOMIC DNA]</scope>
    <source>
        <strain evidence="2">CBS 100304</strain>
        <tissue evidence="1">Vegetative mycelium</tissue>
    </source>
</reference>
<dbReference type="EMBL" id="HF936663">
    <property type="protein sequence ID" value="CCX34926.1"/>
    <property type="molecule type" value="Genomic_DNA"/>
</dbReference>
<name>U4LRW8_PYROM</name>
<dbReference type="AlphaFoldDB" id="U4LRW8"/>
<evidence type="ECO:0000313" key="2">
    <source>
        <dbReference type="Proteomes" id="UP000018144"/>
    </source>
</evidence>
<proteinExistence type="predicted"/>
<evidence type="ECO:0000313" key="1">
    <source>
        <dbReference type="EMBL" id="CCX34926.1"/>
    </source>
</evidence>
<organism evidence="1 2">
    <name type="scientific">Pyronema omphalodes (strain CBS 100304)</name>
    <name type="common">Pyronema confluens</name>
    <dbReference type="NCBI Taxonomy" id="1076935"/>
    <lineage>
        <taxon>Eukaryota</taxon>
        <taxon>Fungi</taxon>
        <taxon>Dikarya</taxon>
        <taxon>Ascomycota</taxon>
        <taxon>Pezizomycotina</taxon>
        <taxon>Pezizomycetes</taxon>
        <taxon>Pezizales</taxon>
        <taxon>Pyronemataceae</taxon>
        <taxon>Pyronema</taxon>
    </lineage>
</organism>
<keyword evidence="2" id="KW-1185">Reference proteome</keyword>
<protein>
    <submittedName>
        <fullName evidence="1">Uncharacterized protein</fullName>
    </submittedName>
</protein>
<gene>
    <name evidence="1" type="ORF">PCON_04602</name>
</gene>
<dbReference type="Proteomes" id="UP000018144">
    <property type="component" value="Unassembled WGS sequence"/>
</dbReference>
<accession>U4LRW8</accession>